<keyword evidence="4" id="KW-0804">Transcription</keyword>
<dbReference type="SUPFAM" id="SSF46894">
    <property type="entry name" value="C-terminal effector domain of the bipartite response regulators"/>
    <property type="match status" value="1"/>
</dbReference>
<dbReference type="GO" id="GO:0003677">
    <property type="term" value="F:DNA binding"/>
    <property type="evidence" value="ECO:0007669"/>
    <property type="project" value="UniProtKB-KW"/>
</dbReference>
<dbReference type="InterPro" id="IPR000792">
    <property type="entry name" value="Tscrpt_reg_LuxR_C"/>
</dbReference>
<evidence type="ECO:0000313" key="9">
    <source>
        <dbReference type="Proteomes" id="UP000248745"/>
    </source>
</evidence>
<dbReference type="PROSITE" id="PS50110">
    <property type="entry name" value="RESPONSE_REGULATORY"/>
    <property type="match status" value="1"/>
</dbReference>
<dbReference type="PROSITE" id="PS50043">
    <property type="entry name" value="HTH_LUXR_2"/>
    <property type="match status" value="1"/>
</dbReference>
<evidence type="ECO:0000256" key="3">
    <source>
        <dbReference type="ARBA" id="ARBA00023125"/>
    </source>
</evidence>
<dbReference type="SUPFAM" id="SSF52172">
    <property type="entry name" value="CheY-like"/>
    <property type="match status" value="1"/>
</dbReference>
<dbReference type="Proteomes" id="UP000248745">
    <property type="component" value="Unassembled WGS sequence"/>
</dbReference>
<evidence type="ECO:0000259" key="6">
    <source>
        <dbReference type="PROSITE" id="PS50043"/>
    </source>
</evidence>
<feature type="domain" description="HTH luxR-type" evidence="6">
    <location>
        <begin position="147"/>
        <end position="212"/>
    </location>
</feature>
<evidence type="ECO:0000259" key="7">
    <source>
        <dbReference type="PROSITE" id="PS50110"/>
    </source>
</evidence>
<keyword evidence="1 5" id="KW-0597">Phosphoprotein</keyword>
<reference evidence="8 9" key="1">
    <citation type="submission" date="2018-06" db="EMBL/GenBank/DDBJ databases">
        <title>Mucibacter soli gen. nov., sp. nov., a new member of the family Chitinophagaceae producing mucin.</title>
        <authorList>
            <person name="Kim M.-K."/>
            <person name="Park S."/>
            <person name="Kim T.-S."/>
            <person name="Joung Y."/>
            <person name="Han J.-H."/>
            <person name="Kim S.B."/>
        </authorList>
    </citation>
    <scope>NUCLEOTIDE SEQUENCE [LARGE SCALE GENOMIC DNA]</scope>
    <source>
        <strain evidence="8 9">R1-15</strain>
    </source>
</reference>
<gene>
    <name evidence="8" type="ORF">DN068_00070</name>
</gene>
<dbReference type="GO" id="GO:0006355">
    <property type="term" value="P:regulation of DNA-templated transcription"/>
    <property type="evidence" value="ECO:0007669"/>
    <property type="project" value="InterPro"/>
</dbReference>
<dbReference type="SMART" id="SM00421">
    <property type="entry name" value="HTH_LUXR"/>
    <property type="match status" value="1"/>
</dbReference>
<sequence length="224" mass="25662">MKEERTIHIAYADDHTIVRKGIITFIKEMGGIEVDIEASNGRDLINQLEKAETLPDICMIDINMPDLNGFDTLIEIKERWPQMRALVLTIFDHELYIIRMIKHGANGYLLKSCDPEDIKRALTSIYQNGFYHSELVNTQLLFAIKNKEVKLPHFTEKELQVLKFCCTDLSYAQIAQKMDTTSRSVEGYRDSLFKKLKVNSRVSLALYAVQAGITPMEVFGNLIT</sequence>
<evidence type="ECO:0000313" key="8">
    <source>
        <dbReference type="EMBL" id="PZF74985.1"/>
    </source>
</evidence>
<dbReference type="Pfam" id="PF00196">
    <property type="entry name" value="GerE"/>
    <property type="match status" value="1"/>
</dbReference>
<dbReference type="InterPro" id="IPR011006">
    <property type="entry name" value="CheY-like_superfamily"/>
</dbReference>
<feature type="modified residue" description="4-aspartylphosphate" evidence="5">
    <location>
        <position position="61"/>
    </location>
</feature>
<dbReference type="Pfam" id="PF00072">
    <property type="entry name" value="Response_reg"/>
    <property type="match status" value="1"/>
</dbReference>
<dbReference type="InterPro" id="IPR001789">
    <property type="entry name" value="Sig_transdc_resp-reg_receiver"/>
</dbReference>
<dbReference type="RefSeq" id="WP_110996833.1">
    <property type="nucleotide sequence ID" value="NZ_QKTW01000001.1"/>
</dbReference>
<protein>
    <submittedName>
        <fullName evidence="8">DNA-binding response regulator</fullName>
    </submittedName>
</protein>
<accession>A0A2W2AHL3</accession>
<dbReference type="AlphaFoldDB" id="A0A2W2AHL3"/>
<evidence type="ECO:0000256" key="5">
    <source>
        <dbReference type="PROSITE-ProRule" id="PRU00169"/>
    </source>
</evidence>
<organism evidence="8 9">
    <name type="scientific">Taibaiella soli</name>
    <dbReference type="NCBI Taxonomy" id="1649169"/>
    <lineage>
        <taxon>Bacteria</taxon>
        <taxon>Pseudomonadati</taxon>
        <taxon>Bacteroidota</taxon>
        <taxon>Chitinophagia</taxon>
        <taxon>Chitinophagales</taxon>
        <taxon>Chitinophagaceae</taxon>
        <taxon>Taibaiella</taxon>
    </lineage>
</organism>
<dbReference type="InterPro" id="IPR039420">
    <property type="entry name" value="WalR-like"/>
</dbReference>
<dbReference type="CDD" id="cd06170">
    <property type="entry name" value="LuxR_C_like"/>
    <property type="match status" value="1"/>
</dbReference>
<dbReference type="SMART" id="SM00448">
    <property type="entry name" value="REC"/>
    <property type="match status" value="1"/>
</dbReference>
<dbReference type="InterPro" id="IPR016032">
    <property type="entry name" value="Sig_transdc_resp-reg_C-effctor"/>
</dbReference>
<evidence type="ECO:0000256" key="2">
    <source>
        <dbReference type="ARBA" id="ARBA00023015"/>
    </source>
</evidence>
<dbReference type="EMBL" id="QKTW01000001">
    <property type="protein sequence ID" value="PZF74985.1"/>
    <property type="molecule type" value="Genomic_DNA"/>
</dbReference>
<comment type="caution">
    <text evidence="8">The sequence shown here is derived from an EMBL/GenBank/DDBJ whole genome shotgun (WGS) entry which is preliminary data.</text>
</comment>
<keyword evidence="9" id="KW-1185">Reference proteome</keyword>
<dbReference type="Gene3D" id="3.40.50.2300">
    <property type="match status" value="1"/>
</dbReference>
<dbReference type="PANTHER" id="PTHR43214:SF41">
    <property type="entry name" value="NITRATE_NITRITE RESPONSE REGULATOR PROTEIN NARP"/>
    <property type="match status" value="1"/>
</dbReference>
<proteinExistence type="predicted"/>
<dbReference type="GO" id="GO:0000160">
    <property type="term" value="P:phosphorelay signal transduction system"/>
    <property type="evidence" value="ECO:0007669"/>
    <property type="project" value="InterPro"/>
</dbReference>
<dbReference type="CDD" id="cd17535">
    <property type="entry name" value="REC_NarL-like"/>
    <property type="match status" value="1"/>
</dbReference>
<evidence type="ECO:0000256" key="1">
    <source>
        <dbReference type="ARBA" id="ARBA00022553"/>
    </source>
</evidence>
<evidence type="ECO:0000256" key="4">
    <source>
        <dbReference type="ARBA" id="ARBA00023163"/>
    </source>
</evidence>
<dbReference type="PANTHER" id="PTHR43214">
    <property type="entry name" value="TWO-COMPONENT RESPONSE REGULATOR"/>
    <property type="match status" value="1"/>
</dbReference>
<keyword evidence="3 8" id="KW-0238">DNA-binding</keyword>
<keyword evidence="2" id="KW-0805">Transcription regulation</keyword>
<name>A0A2W2AHL3_9BACT</name>
<dbReference type="OrthoDB" id="9797341at2"/>
<dbReference type="InterPro" id="IPR058245">
    <property type="entry name" value="NreC/VraR/RcsB-like_REC"/>
</dbReference>
<feature type="domain" description="Response regulatory" evidence="7">
    <location>
        <begin position="8"/>
        <end position="126"/>
    </location>
</feature>